<evidence type="ECO:0000256" key="1">
    <source>
        <dbReference type="ARBA" id="ARBA00007825"/>
    </source>
</evidence>
<dbReference type="InterPro" id="IPR000627">
    <property type="entry name" value="Intradiol_dOase_C"/>
</dbReference>
<organism evidence="5 6">
    <name type="scientific">Bordetella petrii</name>
    <dbReference type="NCBI Taxonomy" id="94624"/>
    <lineage>
        <taxon>Bacteria</taxon>
        <taxon>Pseudomonadati</taxon>
        <taxon>Pseudomonadota</taxon>
        <taxon>Betaproteobacteria</taxon>
        <taxon>Burkholderiales</taxon>
        <taxon>Alcaligenaceae</taxon>
        <taxon>Bordetella</taxon>
    </lineage>
</organism>
<evidence type="ECO:0000256" key="3">
    <source>
        <dbReference type="ARBA" id="ARBA00023002"/>
    </source>
</evidence>
<dbReference type="EC" id="1.13.11.3" evidence="5"/>
<dbReference type="Gene3D" id="2.60.130.10">
    <property type="entry name" value="Aromatic compound dioxygenase"/>
    <property type="match status" value="1"/>
</dbReference>
<dbReference type="NCBIfam" id="TIGR02423">
    <property type="entry name" value="protocat_alph"/>
    <property type="match status" value="1"/>
</dbReference>
<gene>
    <name evidence="5" type="primary">pcaG</name>
    <name evidence="5" type="ORF">QUC21_04730</name>
</gene>
<comment type="similarity">
    <text evidence="1">Belongs to the intradiol ring-cleavage dioxygenase family.</text>
</comment>
<evidence type="ECO:0000256" key="2">
    <source>
        <dbReference type="ARBA" id="ARBA00022964"/>
    </source>
</evidence>
<dbReference type="SUPFAM" id="SSF49482">
    <property type="entry name" value="Aromatic compound dioxygenase"/>
    <property type="match status" value="1"/>
</dbReference>
<reference evidence="5" key="1">
    <citation type="submission" date="2023-06" db="EMBL/GenBank/DDBJ databases">
        <title>full genome analysis of Phenantherene degrader P3.</title>
        <authorList>
            <person name="Akbar A."/>
            <person name="Rahmeh R."/>
            <person name="Kishk M."/>
        </authorList>
    </citation>
    <scope>NUCLEOTIDE SEQUENCE</scope>
    <source>
        <strain evidence="5">P3</strain>
    </source>
</reference>
<dbReference type="InterPro" id="IPR015889">
    <property type="entry name" value="Intradiol_dOase_core"/>
</dbReference>
<protein>
    <submittedName>
        <fullName evidence="5">Protocatechuate 3,4-dioxygenase subunit alpha</fullName>
        <ecNumber evidence="5">1.13.11.3</ecNumber>
    </submittedName>
</protein>
<proteinExistence type="inferred from homology"/>
<evidence type="ECO:0000259" key="4">
    <source>
        <dbReference type="Pfam" id="PF00775"/>
    </source>
</evidence>
<dbReference type="CDD" id="cd03463">
    <property type="entry name" value="3_4-PCD_alpha"/>
    <property type="match status" value="1"/>
</dbReference>
<dbReference type="InterPro" id="IPR050770">
    <property type="entry name" value="Intradiol_RC_Dioxygenase"/>
</dbReference>
<keyword evidence="3 5" id="KW-0560">Oxidoreductase</keyword>
<keyword evidence="6" id="KW-1185">Reference proteome</keyword>
<dbReference type="InterPro" id="IPR012786">
    <property type="entry name" value="Protocat_dOase_a"/>
</dbReference>
<dbReference type="GO" id="GO:0018578">
    <property type="term" value="F:protocatechuate 3,4-dioxygenase activity"/>
    <property type="evidence" value="ECO:0007669"/>
    <property type="project" value="UniProtKB-EC"/>
</dbReference>
<feature type="domain" description="Intradiol ring-cleavage dioxygenases" evidence="4">
    <location>
        <begin position="42"/>
        <end position="187"/>
    </location>
</feature>
<dbReference type="EMBL" id="JAUDJE010000003">
    <property type="protein sequence ID" value="MDM9558322.1"/>
    <property type="molecule type" value="Genomic_DNA"/>
</dbReference>
<keyword evidence="2" id="KW-0223">Dioxygenase</keyword>
<dbReference type="PANTHER" id="PTHR33711">
    <property type="entry name" value="DIOXYGENASE, PUTATIVE (AFU_ORTHOLOGUE AFUA_2G02910)-RELATED"/>
    <property type="match status" value="1"/>
</dbReference>
<dbReference type="RefSeq" id="WP_289784486.1">
    <property type="nucleotide sequence ID" value="NZ_JAUDJE010000003.1"/>
</dbReference>
<dbReference type="Proteomes" id="UP001175604">
    <property type="component" value="Unassembled WGS sequence"/>
</dbReference>
<dbReference type="Pfam" id="PF00775">
    <property type="entry name" value="Dioxygenase_C"/>
    <property type="match status" value="1"/>
</dbReference>
<evidence type="ECO:0000313" key="5">
    <source>
        <dbReference type="EMBL" id="MDM9558322.1"/>
    </source>
</evidence>
<comment type="caution">
    <text evidence="5">The sequence shown here is derived from an EMBL/GenBank/DDBJ whole genome shotgun (WGS) entry which is preliminary data.</text>
</comment>
<dbReference type="PANTHER" id="PTHR33711:SF9">
    <property type="entry name" value="PROTOCATECHUATE 3,4-DIOXYGENASE ALPHA CHAIN"/>
    <property type="match status" value="1"/>
</dbReference>
<evidence type="ECO:0000313" key="6">
    <source>
        <dbReference type="Proteomes" id="UP001175604"/>
    </source>
</evidence>
<sequence length="196" mass="21482">MALLKQTPSQTVGPFFAYGLCPEQYHFDFRSLFTPVIAQPHVPGVHITLIGQVYDGQGQIVSDALIEAIQADADGQYVTSAEQARHSGFTGFARVGTGTDAQSRYVIETIKPGATGPASAPHLDVIVLMRGMLLHAYTRIYFDDEELANAQDDVLAAVPFERRATLIAKRQAGGSRLVYRFDIHLQGPQETVFFDL</sequence>
<accession>A0ABT7VZI9</accession>
<name>A0ABT7VZI9_9BORD</name>